<name>A0A2K8JSE6_PRIPG</name>
<organism evidence="2">
    <name type="scientific">Pristhesancus plagipennis</name>
    <name type="common">Common assassin bug</name>
    <dbReference type="NCBI Taxonomy" id="1955184"/>
    <lineage>
        <taxon>Eukaryota</taxon>
        <taxon>Metazoa</taxon>
        <taxon>Ecdysozoa</taxon>
        <taxon>Arthropoda</taxon>
        <taxon>Hexapoda</taxon>
        <taxon>Insecta</taxon>
        <taxon>Pterygota</taxon>
        <taxon>Neoptera</taxon>
        <taxon>Paraneoptera</taxon>
        <taxon>Hemiptera</taxon>
        <taxon>Heteroptera</taxon>
        <taxon>Panheteroptera</taxon>
        <taxon>Cimicomorpha</taxon>
        <taxon>Reduviidae</taxon>
        <taxon>Harpactorinae</taxon>
        <taxon>Harpactorini</taxon>
        <taxon>Pristhesancus</taxon>
    </lineage>
</organism>
<keyword evidence="1" id="KW-0732">Signal</keyword>
<feature type="signal peptide" evidence="1">
    <location>
        <begin position="1"/>
        <end position="19"/>
    </location>
</feature>
<evidence type="ECO:0000313" key="2">
    <source>
        <dbReference type="EMBL" id="ATU82960.1"/>
    </source>
</evidence>
<reference evidence="2" key="1">
    <citation type="submission" date="2016-10" db="EMBL/GenBank/DDBJ databases">
        <title>The assassin bug Pristhesancus plagipennis produces two different types of venom.</title>
        <authorList>
            <person name="Walker A.A."/>
            <person name="Herzig V."/>
            <person name="Jin J."/>
            <person name="Fry B.G."/>
            <person name="King G.F."/>
        </authorList>
    </citation>
    <scope>NUCLEOTIDE SEQUENCE</scope>
    <source>
        <tissue evidence="2">Venom/labial glands</tissue>
    </source>
</reference>
<protein>
    <submittedName>
        <fullName evidence="2">Uncharacterized protein</fullName>
    </submittedName>
</protein>
<dbReference type="AlphaFoldDB" id="A0A2K8JSE6"/>
<feature type="chain" id="PRO_5014675039" evidence="1">
    <location>
        <begin position="20"/>
        <end position="102"/>
    </location>
</feature>
<dbReference type="EMBL" id="KY031209">
    <property type="protein sequence ID" value="ATU82960.1"/>
    <property type="molecule type" value="mRNA"/>
</dbReference>
<proteinExistence type="evidence at transcript level"/>
<accession>A0A2K8JSE6</accession>
<sequence>MYKISIILLTSFLIGYCVSQPTIYMKNNDKKLSPVLVPVSSTVIPLPIYKVEYAIFGKGDGKKYVDEDDKLITAKKRKLYKGKVAAAVKPISREAYEGKGYL</sequence>
<evidence type="ECO:0000256" key="1">
    <source>
        <dbReference type="SAM" id="SignalP"/>
    </source>
</evidence>